<dbReference type="Gene3D" id="2.60.120.260">
    <property type="entry name" value="Galactose-binding domain-like"/>
    <property type="match status" value="1"/>
</dbReference>
<gene>
    <name evidence="2" type="ORF">L3049_05785</name>
</gene>
<accession>A0ABT5VQ06</accession>
<keyword evidence="3" id="KW-1185">Reference proteome</keyword>
<dbReference type="EMBL" id="JAKJSC010000001">
    <property type="protein sequence ID" value="MDE5417514.1"/>
    <property type="molecule type" value="Genomic_DNA"/>
</dbReference>
<evidence type="ECO:0000313" key="3">
    <source>
        <dbReference type="Proteomes" id="UP001528920"/>
    </source>
</evidence>
<evidence type="ECO:0000313" key="2">
    <source>
        <dbReference type="EMBL" id="MDE5417514.1"/>
    </source>
</evidence>
<dbReference type="Gene3D" id="3.40.50.1110">
    <property type="entry name" value="SGNH hydrolase"/>
    <property type="match status" value="1"/>
</dbReference>
<dbReference type="PANTHER" id="PTHR37834:SF2">
    <property type="entry name" value="ESTERASE, SGNH HYDROLASE-TYPE"/>
    <property type="match status" value="1"/>
</dbReference>
<dbReference type="InterPro" id="IPR040794">
    <property type="entry name" value="CE2_N"/>
</dbReference>
<sequence>MKYFIGILLFAQILISCNTSTENITVSPNSEALSYMGRTITLSDSSATELCWSGASVEINFEGQELRASLKNNLRDNYYNVLIDGVMDTILRIDTLRKEYILAKNLPKGKHNIQLFRRTEWTFGKTQFYGFSIKGDAKLLPASAIKKRSIEFYGNSITAGHGTDDPTEQDRWDSIYSNNYNTYASVTARHFDAQYSCIARGGIGIMVSWFNQIMPDLYYRHDPTDSNSKWDFNSNPVDVVVVNLFQNDSWIVNYPEHEEYKRRFSNNSPDKEYIIKSYANFVSKIRGHYPDADIVCMLGNMDVTQEGSLWPGYVKEAVKTLKDDKISSFFMPYKKSKGHPQIADQKRMGEALIQHIEETIGW</sequence>
<dbReference type="Proteomes" id="UP001528920">
    <property type="component" value="Unassembled WGS sequence"/>
</dbReference>
<dbReference type="InterPro" id="IPR037461">
    <property type="entry name" value="CtCE2-like_dom"/>
</dbReference>
<dbReference type="Pfam" id="PF17996">
    <property type="entry name" value="CE2_N"/>
    <property type="match status" value="1"/>
</dbReference>
<feature type="domain" description="Carbohydrate esterase 2 N-terminal" evidence="1">
    <location>
        <begin position="35"/>
        <end position="142"/>
    </location>
</feature>
<proteinExistence type="predicted"/>
<dbReference type="InterPro" id="IPR052762">
    <property type="entry name" value="PCW_deacetylase/CE"/>
</dbReference>
<organism evidence="2 3">
    <name type="scientific">Paralabilibaculum antarcticum</name>
    <dbReference type="NCBI Taxonomy" id="2912572"/>
    <lineage>
        <taxon>Bacteria</taxon>
        <taxon>Pseudomonadati</taxon>
        <taxon>Bacteroidota</taxon>
        <taxon>Bacteroidia</taxon>
        <taxon>Marinilabiliales</taxon>
        <taxon>Marinifilaceae</taxon>
        <taxon>Paralabilibaculum</taxon>
    </lineage>
</organism>
<comment type="caution">
    <text evidence="2">The sequence shown here is derived from an EMBL/GenBank/DDBJ whole genome shotgun (WGS) entry which is preliminary data.</text>
</comment>
<name>A0ABT5VQ06_9BACT</name>
<evidence type="ECO:0000259" key="1">
    <source>
        <dbReference type="Pfam" id="PF17996"/>
    </source>
</evidence>
<dbReference type="CDD" id="cd01831">
    <property type="entry name" value="Endoglucanase_E_like"/>
    <property type="match status" value="1"/>
</dbReference>
<dbReference type="SUPFAM" id="SSF52266">
    <property type="entry name" value="SGNH hydrolase"/>
    <property type="match status" value="1"/>
</dbReference>
<dbReference type="PANTHER" id="PTHR37834">
    <property type="entry name" value="GDSL-LIKE LIPASE/ACYLHYDROLASE DOMAIN PROTEIN (AFU_ORTHOLOGUE AFUA_2G00620)"/>
    <property type="match status" value="1"/>
</dbReference>
<reference evidence="2 3" key="1">
    <citation type="submission" date="2022-01" db="EMBL/GenBank/DDBJ databases">
        <title>Labilibaculum sp. nov, a marine bacterium isolated from Antarctica.</title>
        <authorList>
            <person name="Dai W."/>
        </authorList>
    </citation>
    <scope>NUCLEOTIDE SEQUENCE [LARGE SCALE GENOMIC DNA]</scope>
    <source>
        <strain evidence="2 3">DW002</strain>
    </source>
</reference>
<protein>
    <recommendedName>
        <fullName evidence="1">Carbohydrate esterase 2 N-terminal domain-containing protein</fullName>
    </recommendedName>
</protein>
<dbReference type="PROSITE" id="PS51257">
    <property type="entry name" value="PROKAR_LIPOPROTEIN"/>
    <property type="match status" value="1"/>
</dbReference>
<dbReference type="InterPro" id="IPR036514">
    <property type="entry name" value="SGNH_hydro_sf"/>
</dbReference>
<dbReference type="RefSeq" id="WP_275108854.1">
    <property type="nucleotide sequence ID" value="NZ_JAKJSC010000001.1"/>
</dbReference>